<reference evidence="2" key="1">
    <citation type="journal article" date="2016" name="Nat. Biotechnol.">
        <title>Sequencing wild and cultivated cassava and related species reveals extensive interspecific hybridization and genetic diversity.</title>
        <authorList>
            <person name="Bredeson J.V."/>
            <person name="Lyons J.B."/>
            <person name="Prochnik S.E."/>
            <person name="Wu G.A."/>
            <person name="Ha C.M."/>
            <person name="Edsinger-Gonzales E."/>
            <person name="Grimwood J."/>
            <person name="Schmutz J."/>
            <person name="Rabbi I.Y."/>
            <person name="Egesi C."/>
            <person name="Nauluvula P."/>
            <person name="Lebot V."/>
            <person name="Ndunguru J."/>
            <person name="Mkamilo G."/>
            <person name="Bart R.S."/>
            <person name="Setter T.L."/>
            <person name="Gleadow R.M."/>
            <person name="Kulakow P."/>
            <person name="Ferguson M.E."/>
            <person name="Rounsley S."/>
            <person name="Rokhsar D.S."/>
        </authorList>
    </citation>
    <scope>NUCLEOTIDE SEQUENCE [LARGE SCALE GENOMIC DNA]</scope>
    <source>
        <strain evidence="2">cv. AM560-2</strain>
    </source>
</reference>
<proteinExistence type="predicted"/>
<dbReference type="Proteomes" id="UP000091857">
    <property type="component" value="Chromosome 10"/>
</dbReference>
<dbReference type="EMBL" id="CM004396">
    <property type="protein sequence ID" value="KAG8645057.1"/>
    <property type="molecule type" value="Genomic_DNA"/>
</dbReference>
<protein>
    <submittedName>
        <fullName evidence="1">Uncharacterized protein</fullName>
    </submittedName>
</protein>
<evidence type="ECO:0000313" key="2">
    <source>
        <dbReference type="Proteomes" id="UP000091857"/>
    </source>
</evidence>
<sequence>MGRTKDKDFWQYVEKTGSSGKDLKCKFCEKVFKGHPSISRIKLHFAGIQGRDIRICDKVPSHVKARAHEASCGRNKKRKTVPSSSTNEEYNLISEQQNHQVENPVGDEDMMEMQVREIEQLGEVGMGNYEETHVGQPLQFVESKGEELLTTKLKGAEFETHIKQIYSCLRDDDNVSKVGIYGMGGVGKTELAKHIYNKLVTAASPFDHVYWVNVSEHFSIYGLQNTIARMVDLDLSSVDNEDIRAAKLSEALNKNKSFVLFLDDVWNYIPFDRIGIPGCKLVITTRSLDVCRSMDCQKNIKVEPLGYGAAWELFLQKLGHQLVPNVEPIAREIVLECQGLPLGIEIMARNMKRKDDIHEWRDALHKLTRGIPKQENSEIFDNLKRSYDCLNDPSLQQCFLYFVLFVPPDQKLESLDIKEVIDFLIDVGVIERSSRKQAFDEGHTMLNKLENLCLFNGGHTYSGSRWVSMHGLVRKVAIQLMGTDAQVWEKLFKMPKWGNWSKDLMRISLIYNEIKEIPSGYSPNCPNLSCILLRGSFLISIGDSFFELLCGLKVLDLSETSITKLPSSISHLVNLSSLLLGRCEKLSHVPSLALLSALKKLDLDGSVVKEFPEGIEMLSNLKYLNLRGTEIVLPPGILPKLSQLEVLLLSNSFAVAAKEIASLSMLQELECCFHDIGELKTYVHTTRTPSSDLMRWSFHVGEIDLEDEDELFEDNELADNFKVCLWNCSISEGDIPLSHLEDVKYLRFINCSIEIENCDDLQRLLSFSSSPSVFKSLEEISIDSNDLLFLFDNGDIPIAVPSSPVHVTFSLLKSIRIWECSSMKKLFPQGLMSNLQNLEDISISSCDNMEELISMEVGKESYNSNSFSLLKRIEIRKCPSMKKLFPQGLMSNLQNLEEIEVNFCDNMEELISREEGKESYNSNSFSLLKRIQIWKCPSMKKLFPQGLMSNLQNLEEIKVWHCDNMKELIAVEEREREESCNSSNGTTFIFTLPKLRSVGLVKLPQLKSICSQEIVCDSLEYIEVRHCVNLERIALSLFLPDQSQLSPLPSLKAIHIYPQHWWELLVDFDHPDAKNVLLPLCSFEDQFMVDSIF</sequence>
<gene>
    <name evidence="1" type="ORF">MANES_10G029900v8</name>
</gene>
<evidence type="ECO:0000313" key="1">
    <source>
        <dbReference type="EMBL" id="KAG8645057.1"/>
    </source>
</evidence>
<comment type="caution">
    <text evidence="1">The sequence shown here is derived from an EMBL/GenBank/DDBJ whole genome shotgun (WGS) entry which is preliminary data.</text>
</comment>
<name>A0ACB7GY49_MANES</name>
<accession>A0ACB7GY49</accession>
<organism evidence="1 2">
    <name type="scientific">Manihot esculenta</name>
    <name type="common">Cassava</name>
    <name type="synonym">Jatropha manihot</name>
    <dbReference type="NCBI Taxonomy" id="3983"/>
    <lineage>
        <taxon>Eukaryota</taxon>
        <taxon>Viridiplantae</taxon>
        <taxon>Streptophyta</taxon>
        <taxon>Embryophyta</taxon>
        <taxon>Tracheophyta</taxon>
        <taxon>Spermatophyta</taxon>
        <taxon>Magnoliopsida</taxon>
        <taxon>eudicotyledons</taxon>
        <taxon>Gunneridae</taxon>
        <taxon>Pentapetalae</taxon>
        <taxon>rosids</taxon>
        <taxon>fabids</taxon>
        <taxon>Malpighiales</taxon>
        <taxon>Euphorbiaceae</taxon>
        <taxon>Crotonoideae</taxon>
        <taxon>Manihoteae</taxon>
        <taxon>Manihot</taxon>
    </lineage>
</organism>
<keyword evidence="2" id="KW-1185">Reference proteome</keyword>